<dbReference type="EMBL" id="KV453912">
    <property type="protein sequence ID" value="ODV79308.1"/>
    <property type="molecule type" value="Genomic_DNA"/>
</dbReference>
<sequence length="57" mass="6703">MPLPICGRTGRRLLLRVRVARASLYVRQHAYALLLHNKDLREPVENRYRSMASTINR</sequence>
<accession>A0A1E4SII8</accession>
<evidence type="ECO:0000313" key="2">
    <source>
        <dbReference type="Proteomes" id="UP000094285"/>
    </source>
</evidence>
<dbReference type="RefSeq" id="XP_020064430.1">
    <property type="nucleotide sequence ID" value="XM_020211986.1"/>
</dbReference>
<keyword evidence="2" id="KW-1185">Reference proteome</keyword>
<dbReference type="GeneID" id="30986122"/>
<evidence type="ECO:0000313" key="1">
    <source>
        <dbReference type="EMBL" id="ODV79308.1"/>
    </source>
</evidence>
<protein>
    <submittedName>
        <fullName evidence="1">Uncharacterized protein</fullName>
    </submittedName>
</protein>
<dbReference type="AlphaFoldDB" id="A0A1E4SII8"/>
<organism evidence="1 2">
    <name type="scientific">Suhomyces tanzawaensis NRRL Y-17324</name>
    <dbReference type="NCBI Taxonomy" id="984487"/>
    <lineage>
        <taxon>Eukaryota</taxon>
        <taxon>Fungi</taxon>
        <taxon>Dikarya</taxon>
        <taxon>Ascomycota</taxon>
        <taxon>Saccharomycotina</taxon>
        <taxon>Pichiomycetes</taxon>
        <taxon>Debaryomycetaceae</taxon>
        <taxon>Suhomyces</taxon>
    </lineage>
</organism>
<gene>
    <name evidence="1" type="ORF">CANTADRAFT_95626</name>
</gene>
<feature type="non-terminal residue" evidence="1">
    <location>
        <position position="57"/>
    </location>
</feature>
<name>A0A1E4SII8_9ASCO</name>
<proteinExistence type="predicted"/>
<dbReference type="Proteomes" id="UP000094285">
    <property type="component" value="Unassembled WGS sequence"/>
</dbReference>
<reference evidence="2" key="1">
    <citation type="submission" date="2016-05" db="EMBL/GenBank/DDBJ databases">
        <title>Comparative genomics of biotechnologically important yeasts.</title>
        <authorList>
            <consortium name="DOE Joint Genome Institute"/>
            <person name="Riley R."/>
            <person name="Haridas S."/>
            <person name="Wolfe K.H."/>
            <person name="Lopes M.R."/>
            <person name="Hittinger C.T."/>
            <person name="Goker M."/>
            <person name="Salamov A."/>
            <person name="Wisecaver J."/>
            <person name="Long T.M."/>
            <person name="Aerts A.L."/>
            <person name="Barry K."/>
            <person name="Choi C."/>
            <person name="Clum A."/>
            <person name="Coughlan A.Y."/>
            <person name="Deshpande S."/>
            <person name="Douglass A.P."/>
            <person name="Hanson S.J."/>
            <person name="Klenk H.-P."/>
            <person name="Labutti K."/>
            <person name="Lapidus A."/>
            <person name="Lindquist E."/>
            <person name="Lipzen A."/>
            <person name="Meier-Kolthoff J.P."/>
            <person name="Ohm R.A."/>
            <person name="Otillar R.P."/>
            <person name="Pangilinan J."/>
            <person name="Peng Y."/>
            <person name="Rokas A."/>
            <person name="Rosa C.A."/>
            <person name="Scheuner C."/>
            <person name="Sibirny A.A."/>
            <person name="Slot J.C."/>
            <person name="Stielow J.B."/>
            <person name="Sun H."/>
            <person name="Kurtzman C.P."/>
            <person name="Blackwell M."/>
            <person name="Grigoriev I.V."/>
            <person name="Jeffries T.W."/>
        </authorList>
    </citation>
    <scope>NUCLEOTIDE SEQUENCE [LARGE SCALE GENOMIC DNA]</scope>
    <source>
        <strain evidence="2">NRRL Y-17324</strain>
    </source>
</reference>